<dbReference type="PANTHER" id="PTHR13018:SF26">
    <property type="entry name" value="DOMAIN PROTEIN, PUTATIVE (AFU_ORTHOLOGUE AFUA_5G10920)-RELATED"/>
    <property type="match status" value="1"/>
</dbReference>
<evidence type="ECO:0000256" key="8">
    <source>
        <dbReference type="SAM" id="Phobius"/>
    </source>
</evidence>
<evidence type="ECO:0000259" key="10">
    <source>
        <dbReference type="Pfam" id="PF12621"/>
    </source>
</evidence>
<protein>
    <recommendedName>
        <fullName evidence="15">DUF221-domain-containing protein</fullName>
    </recommendedName>
</protein>
<feature type="transmembrane region" description="Helical" evidence="8">
    <location>
        <begin position="418"/>
        <end position="444"/>
    </location>
</feature>
<keyword evidence="3" id="KW-0813">Transport</keyword>
<feature type="transmembrane region" description="Helical" evidence="8">
    <location>
        <begin position="465"/>
        <end position="489"/>
    </location>
</feature>
<keyword evidence="5 8" id="KW-1133">Transmembrane helix</keyword>
<feature type="transmembrane region" description="Helical" evidence="8">
    <location>
        <begin position="575"/>
        <end position="604"/>
    </location>
</feature>
<dbReference type="Pfam" id="PF13967">
    <property type="entry name" value="RSN1_TM"/>
    <property type="match status" value="1"/>
</dbReference>
<dbReference type="AlphaFoldDB" id="A0A6H0XYR4"/>
<dbReference type="Pfam" id="PF12621">
    <property type="entry name" value="PHM7_ext"/>
    <property type="match status" value="1"/>
</dbReference>
<keyword evidence="4 8" id="KW-0812">Transmembrane</keyword>
<evidence type="ECO:0000256" key="5">
    <source>
        <dbReference type="ARBA" id="ARBA00022989"/>
    </source>
</evidence>
<feature type="transmembrane region" description="Helical" evidence="8">
    <location>
        <begin position="98"/>
        <end position="117"/>
    </location>
</feature>
<feature type="domain" description="CSC1/OSCA1-like 7TM region" evidence="9">
    <location>
        <begin position="375"/>
        <end position="645"/>
    </location>
</feature>
<sequence length="842" mass="94863">MEVRADHRSSKPSSGAAILATFIPTFTTACIYVAIFWAIRSTYKKIYAPRTFLGTVPAKHRTPEIRPNGNKWFKDFRNLPDHFVLQHNSLDTYLFLRFFKLIIAICFVGVLLTWPVLLPVNVNAGGSARELDRLSFSNVDNNDSLWAHTIIAWLFFAFIFAVLVYERLRLVGIRQAHYLNEPHSERLSARTVLFTNVPHDALLPDNLERYFGKEAQRAWPVKDAGDLEDLVDARKAAAIDLEGVEFDLIHKAAKRTGARDVETGTSVPQHERPATRNPPLIGSKSDAITSKRQAVVDLDKKIATHRLAPSRTLPEQAGIFVAFVDQAAAHRAYENIRFKLPAIPFAERYLDVQPKEVLWKNLTMPTSIRLTKSSAALAFVIVFTIFFSIPIGLIGTLSNAEYLADEVSWLAWIKDLPPVILGLLTGLLPPFLVSEFTSYVPKLFRHIARLSGEPTIRQAELLTQAWYFVFQVFQVFLVTTFSSGAAAVVGKIMRDPQSAPDLLAESLPKASNFYLTYIILQGTTGAADNLLNYSDLFEYLFYVRFWDKTPRQKFQDYAQMKGFNWAKLLPKFTNMFVIAVVYSVIAPLVLGFATVGFSIFYLAYRYNCLYVYQSKIDSHGEAYRRALQQMTTGIYLAELCLIGLFGARQAGAQTTLMVVLLVLTAIANLIADRVLKPLEILLGLDGWTDQEVPLLAQEDNIDQDDDHNLHIASHYRRMGMTKVPRSVANRMIAACDAVITSARANCRSWLVDPSARIDEDENTSLDEETLKNAYTNPAFTSKVPKLWIPRDPEGIVSKEEIQLNKDAGIPSTDESASIDKQGRLRWEQEFEKVPIWKAPSLI</sequence>
<feature type="transmembrane region" description="Helical" evidence="8">
    <location>
        <begin position="145"/>
        <end position="165"/>
    </location>
</feature>
<gene>
    <name evidence="13" type="ORF">AMS68_005404</name>
</gene>
<feature type="domain" description="10TM putative phosphate transporter extracellular tail" evidence="10">
    <location>
        <begin position="760"/>
        <end position="828"/>
    </location>
</feature>
<keyword evidence="6 8" id="KW-0472">Membrane</keyword>
<comment type="subcellular location">
    <subcellularLocation>
        <location evidence="1">Membrane</location>
        <topology evidence="1">Multi-pass membrane protein</topology>
    </subcellularLocation>
</comment>
<evidence type="ECO:0008006" key="15">
    <source>
        <dbReference type="Google" id="ProtNLM"/>
    </source>
</evidence>
<feature type="domain" description="CSC1/OSCA1-like N-terminal transmembrane" evidence="11">
    <location>
        <begin position="17"/>
        <end position="166"/>
    </location>
</feature>
<dbReference type="Proteomes" id="UP000503462">
    <property type="component" value="Chromosome 4"/>
</dbReference>
<dbReference type="EMBL" id="CP051142">
    <property type="protein sequence ID" value="QIW99886.1"/>
    <property type="molecule type" value="Genomic_DNA"/>
</dbReference>
<dbReference type="Pfam" id="PF14703">
    <property type="entry name" value="PHM7_cyt"/>
    <property type="match status" value="1"/>
</dbReference>
<evidence type="ECO:0000256" key="3">
    <source>
        <dbReference type="ARBA" id="ARBA00022448"/>
    </source>
</evidence>
<feature type="domain" description="CSC1/OSCA1-like cytosolic" evidence="12">
    <location>
        <begin position="189"/>
        <end position="361"/>
    </location>
</feature>
<dbReference type="GO" id="GO:0005886">
    <property type="term" value="C:plasma membrane"/>
    <property type="evidence" value="ECO:0007669"/>
    <property type="project" value="TreeGrafter"/>
</dbReference>
<evidence type="ECO:0000256" key="1">
    <source>
        <dbReference type="ARBA" id="ARBA00004141"/>
    </source>
</evidence>
<evidence type="ECO:0000259" key="9">
    <source>
        <dbReference type="Pfam" id="PF02714"/>
    </source>
</evidence>
<proteinExistence type="inferred from homology"/>
<evidence type="ECO:0000259" key="11">
    <source>
        <dbReference type="Pfam" id="PF13967"/>
    </source>
</evidence>
<feature type="transmembrane region" description="Helical" evidence="8">
    <location>
        <begin position="16"/>
        <end position="39"/>
    </location>
</feature>
<feature type="region of interest" description="Disordered" evidence="7">
    <location>
        <begin position="259"/>
        <end position="284"/>
    </location>
</feature>
<accession>A0A6H0XYR4</accession>
<feature type="transmembrane region" description="Helical" evidence="8">
    <location>
        <begin position="375"/>
        <end position="398"/>
    </location>
</feature>
<evidence type="ECO:0000313" key="13">
    <source>
        <dbReference type="EMBL" id="QIW99886.1"/>
    </source>
</evidence>
<evidence type="ECO:0000259" key="12">
    <source>
        <dbReference type="Pfam" id="PF14703"/>
    </source>
</evidence>
<evidence type="ECO:0000256" key="4">
    <source>
        <dbReference type="ARBA" id="ARBA00022692"/>
    </source>
</evidence>
<dbReference type="InterPro" id="IPR032880">
    <property type="entry name" value="CSC1/OSCA1-like_N"/>
</dbReference>
<dbReference type="OrthoDB" id="1076608at2759"/>
<dbReference type="InterPro" id="IPR003864">
    <property type="entry name" value="CSC1/OSCA1-like_7TM"/>
</dbReference>
<comment type="similarity">
    <text evidence="2">Belongs to the CSC1 (TC 1.A.17) family.</text>
</comment>
<name>A0A6H0XYR4_9PEZI</name>
<dbReference type="InterPro" id="IPR027815">
    <property type="entry name" value="CSC1/OSCA1-like_cyt"/>
</dbReference>
<dbReference type="GO" id="GO:0005227">
    <property type="term" value="F:calcium-activated cation channel activity"/>
    <property type="evidence" value="ECO:0007669"/>
    <property type="project" value="InterPro"/>
</dbReference>
<dbReference type="InterPro" id="IPR022257">
    <property type="entry name" value="PHM7_ext"/>
</dbReference>
<reference evidence="13 14" key="1">
    <citation type="journal article" date="2016" name="Sci. Rep.">
        <title>Peltaster fructicola genome reveals evolution from an invasive phytopathogen to an ectophytic parasite.</title>
        <authorList>
            <person name="Xu C."/>
            <person name="Chen H."/>
            <person name="Gleason M.L."/>
            <person name="Xu J.R."/>
            <person name="Liu H."/>
            <person name="Zhang R."/>
            <person name="Sun G."/>
        </authorList>
    </citation>
    <scope>NUCLEOTIDE SEQUENCE [LARGE SCALE GENOMIC DNA]</scope>
    <source>
        <strain evidence="13 14">LNHT1506</strain>
    </source>
</reference>
<dbReference type="PROSITE" id="PS51257">
    <property type="entry name" value="PROKAR_LIPOPROTEIN"/>
    <property type="match status" value="1"/>
</dbReference>
<feature type="transmembrane region" description="Helical" evidence="8">
    <location>
        <begin position="651"/>
        <end position="671"/>
    </location>
</feature>
<dbReference type="PANTHER" id="PTHR13018">
    <property type="entry name" value="PROBABLE MEMBRANE PROTEIN DUF221-RELATED"/>
    <property type="match status" value="1"/>
</dbReference>
<dbReference type="InterPro" id="IPR045122">
    <property type="entry name" value="Csc1-like"/>
</dbReference>
<evidence type="ECO:0000256" key="2">
    <source>
        <dbReference type="ARBA" id="ARBA00007779"/>
    </source>
</evidence>
<organism evidence="13 14">
    <name type="scientific">Peltaster fructicola</name>
    <dbReference type="NCBI Taxonomy" id="286661"/>
    <lineage>
        <taxon>Eukaryota</taxon>
        <taxon>Fungi</taxon>
        <taxon>Dikarya</taxon>
        <taxon>Ascomycota</taxon>
        <taxon>Pezizomycotina</taxon>
        <taxon>Dothideomycetes</taxon>
        <taxon>Dothideomycetes incertae sedis</taxon>
        <taxon>Peltaster</taxon>
    </lineage>
</organism>
<evidence type="ECO:0000313" key="14">
    <source>
        <dbReference type="Proteomes" id="UP000503462"/>
    </source>
</evidence>
<dbReference type="Pfam" id="PF02714">
    <property type="entry name" value="RSN1_7TM"/>
    <property type="match status" value="1"/>
</dbReference>
<evidence type="ECO:0000256" key="6">
    <source>
        <dbReference type="ARBA" id="ARBA00023136"/>
    </source>
</evidence>
<evidence type="ECO:0000256" key="7">
    <source>
        <dbReference type="SAM" id="MobiDB-lite"/>
    </source>
</evidence>
<keyword evidence="14" id="KW-1185">Reference proteome</keyword>